<name>A0A9D3WFJ0_9ROSI</name>
<organism evidence="2 3">
    <name type="scientific">Gossypium stocksii</name>
    <dbReference type="NCBI Taxonomy" id="47602"/>
    <lineage>
        <taxon>Eukaryota</taxon>
        <taxon>Viridiplantae</taxon>
        <taxon>Streptophyta</taxon>
        <taxon>Embryophyta</taxon>
        <taxon>Tracheophyta</taxon>
        <taxon>Spermatophyta</taxon>
        <taxon>Magnoliopsida</taxon>
        <taxon>eudicotyledons</taxon>
        <taxon>Gunneridae</taxon>
        <taxon>Pentapetalae</taxon>
        <taxon>rosids</taxon>
        <taxon>malvids</taxon>
        <taxon>Malvales</taxon>
        <taxon>Malvaceae</taxon>
        <taxon>Malvoideae</taxon>
        <taxon>Gossypium</taxon>
    </lineage>
</organism>
<sequence>MKLQKAEKQKPATTTSEEARNGNNRRKRSSTGGSGEETSEKATEGVSYVTVKQVREPAAKGQSSPRAELASQALDLDSLDIRDEHISKKLEVGEHTENLQLFCDNEERKITQQM</sequence>
<gene>
    <name evidence="2" type="ORF">J1N35_005583</name>
</gene>
<evidence type="ECO:0000313" key="2">
    <source>
        <dbReference type="EMBL" id="KAH1122423.1"/>
    </source>
</evidence>
<feature type="compositionally biased region" description="Basic and acidic residues" evidence="1">
    <location>
        <begin position="1"/>
        <end position="10"/>
    </location>
</feature>
<reference evidence="2 3" key="1">
    <citation type="journal article" date="2021" name="Plant Biotechnol. J.">
        <title>Multi-omics assisted identification of the key and species-specific regulatory components of drought-tolerant mechanisms in Gossypium stocksii.</title>
        <authorList>
            <person name="Yu D."/>
            <person name="Ke L."/>
            <person name="Zhang D."/>
            <person name="Wu Y."/>
            <person name="Sun Y."/>
            <person name="Mei J."/>
            <person name="Sun J."/>
            <person name="Sun Y."/>
        </authorList>
    </citation>
    <scope>NUCLEOTIDE SEQUENCE [LARGE SCALE GENOMIC DNA]</scope>
    <source>
        <strain evidence="3">cv. E1</strain>
        <tissue evidence="2">Leaf</tissue>
    </source>
</reference>
<evidence type="ECO:0000313" key="3">
    <source>
        <dbReference type="Proteomes" id="UP000828251"/>
    </source>
</evidence>
<protein>
    <submittedName>
        <fullName evidence="2">Uncharacterized protein</fullName>
    </submittedName>
</protein>
<feature type="region of interest" description="Disordered" evidence="1">
    <location>
        <begin position="1"/>
        <end position="71"/>
    </location>
</feature>
<dbReference type="Proteomes" id="UP000828251">
    <property type="component" value="Unassembled WGS sequence"/>
</dbReference>
<dbReference type="AlphaFoldDB" id="A0A9D3WFJ0"/>
<comment type="caution">
    <text evidence="2">The sequence shown here is derived from an EMBL/GenBank/DDBJ whole genome shotgun (WGS) entry which is preliminary data.</text>
</comment>
<dbReference type="EMBL" id="JAIQCV010000002">
    <property type="protein sequence ID" value="KAH1122423.1"/>
    <property type="molecule type" value="Genomic_DNA"/>
</dbReference>
<proteinExistence type="predicted"/>
<keyword evidence="3" id="KW-1185">Reference proteome</keyword>
<accession>A0A9D3WFJ0</accession>
<evidence type="ECO:0000256" key="1">
    <source>
        <dbReference type="SAM" id="MobiDB-lite"/>
    </source>
</evidence>